<protein>
    <submittedName>
        <fullName evidence="1">Unnamed protein product</fullName>
    </submittedName>
</protein>
<evidence type="ECO:0000313" key="1">
    <source>
        <dbReference type="EMBL" id="GME87203.1"/>
    </source>
</evidence>
<reference evidence="1" key="1">
    <citation type="submission" date="2023-04" db="EMBL/GenBank/DDBJ databases">
        <title>Candida boidinii NBRC 1967.</title>
        <authorList>
            <person name="Ichikawa N."/>
            <person name="Sato H."/>
            <person name="Tonouchi N."/>
        </authorList>
    </citation>
    <scope>NUCLEOTIDE SEQUENCE</scope>
    <source>
        <strain evidence="1">NBRC 1967</strain>
    </source>
</reference>
<proteinExistence type="predicted"/>
<gene>
    <name evidence="1" type="ORF">Cboi01_000024000</name>
</gene>
<evidence type="ECO:0000313" key="2">
    <source>
        <dbReference type="Proteomes" id="UP001165101"/>
    </source>
</evidence>
<keyword evidence="2" id="KW-1185">Reference proteome</keyword>
<dbReference type="EMBL" id="BSXV01000057">
    <property type="protein sequence ID" value="GME87203.1"/>
    <property type="molecule type" value="Genomic_DNA"/>
</dbReference>
<accession>A0ACB5TF66</accession>
<dbReference type="Proteomes" id="UP001165101">
    <property type="component" value="Unassembled WGS sequence"/>
</dbReference>
<sequence>MSEWKTLQKKPKVLYFPWVLNVHDDDSWKTLNEKFEIVNYDCSSVEKFIEEARKPNGKYSGIDAICRSSRIHGKPFGGQHIFNGEAAKAIPDTVKLIVSSGHGYNRTNLELLADRGILFCNSPNTASQSTADVAVFLIIQSFRYLTYAEHYVRTNSKDDITNITVNAENPRNKTLGIIGLGDIGIYVARTCKAMGMNIVYHNRNPKPQYEAEIEGLKFLPNIDDLYAVSDCILLLCPYSEDTKHLINFETFKKMKDRVRLVNMARGLIVEEAAVIDALERGQLVGAGFDVTEFEPKFDDRILSNYKVTILPHVGATARETYQLSEKKCVENLMQFFYGDGKIDAVNKHLIKTAS</sequence>
<name>A0ACB5TF66_CANBO</name>
<comment type="caution">
    <text evidence="1">The sequence shown here is derived from an EMBL/GenBank/DDBJ whole genome shotgun (WGS) entry which is preliminary data.</text>
</comment>
<organism evidence="1 2">
    <name type="scientific">Candida boidinii</name>
    <name type="common">Yeast</name>
    <dbReference type="NCBI Taxonomy" id="5477"/>
    <lineage>
        <taxon>Eukaryota</taxon>
        <taxon>Fungi</taxon>
        <taxon>Dikarya</taxon>
        <taxon>Ascomycota</taxon>
        <taxon>Saccharomycotina</taxon>
        <taxon>Pichiomycetes</taxon>
        <taxon>Pichiales</taxon>
        <taxon>Pichiaceae</taxon>
        <taxon>Ogataea</taxon>
        <taxon>Ogataea/Candida clade</taxon>
    </lineage>
</organism>